<dbReference type="Gene3D" id="3.40.50.2300">
    <property type="match status" value="1"/>
</dbReference>
<dbReference type="AlphaFoldDB" id="A0AAC9WFF0"/>
<dbReference type="InterPro" id="IPR036196">
    <property type="entry name" value="Ptyr_pPase_sf"/>
</dbReference>
<feature type="domain" description="Phosphotyrosine protein phosphatase I" evidence="2">
    <location>
        <begin position="10"/>
        <end position="134"/>
    </location>
</feature>
<dbReference type="SMART" id="SM00226">
    <property type="entry name" value="LMWPc"/>
    <property type="match status" value="1"/>
</dbReference>
<evidence type="ECO:0000256" key="1">
    <source>
        <dbReference type="ARBA" id="ARBA00022849"/>
    </source>
</evidence>
<protein>
    <submittedName>
        <fullName evidence="3">Arsenate-mycothiol transferase ArsC2</fullName>
        <ecNumber evidence="3">2.8.4.2</ecNumber>
    </submittedName>
</protein>
<evidence type="ECO:0000259" key="2">
    <source>
        <dbReference type="SMART" id="SM00226"/>
    </source>
</evidence>
<proteinExistence type="predicted"/>
<dbReference type="GO" id="GO:0102100">
    <property type="term" value="F:mycothiol-arsenate ligase activity"/>
    <property type="evidence" value="ECO:0007669"/>
    <property type="project" value="UniProtKB-EC"/>
</dbReference>
<dbReference type="SUPFAM" id="SSF52788">
    <property type="entry name" value="Phosphotyrosine protein phosphatases I"/>
    <property type="match status" value="1"/>
</dbReference>
<dbReference type="InterPro" id="IPR023485">
    <property type="entry name" value="Ptyr_pPase"/>
</dbReference>
<dbReference type="CDD" id="cd16345">
    <property type="entry name" value="LMWP_ArsC"/>
    <property type="match status" value="1"/>
</dbReference>
<gene>
    <name evidence="3" type="primary">arsC2</name>
    <name evidence="3" type="ORF">CLFO_12130</name>
</gene>
<dbReference type="Pfam" id="PF01451">
    <property type="entry name" value="LMWPc"/>
    <property type="match status" value="1"/>
</dbReference>
<reference evidence="3 4" key="1">
    <citation type="submission" date="2017-03" db="EMBL/GenBank/DDBJ databases">
        <title>Complete sequence of Clostridium formicaceticum DSM 92.</title>
        <authorList>
            <person name="Poehlein A."/>
            <person name="Karl M."/>
            <person name="Bengelsdorf F.R."/>
            <person name="Duerre P."/>
            <person name="Daniel R."/>
        </authorList>
    </citation>
    <scope>NUCLEOTIDE SEQUENCE [LARGE SCALE GENOMIC DNA]</scope>
    <source>
        <strain evidence="3 4">DSM 92</strain>
    </source>
</reference>
<keyword evidence="1" id="KW-0059">Arsenical resistance</keyword>
<evidence type="ECO:0000313" key="3">
    <source>
        <dbReference type="EMBL" id="ARE86862.1"/>
    </source>
</evidence>
<dbReference type="GO" id="GO:0046685">
    <property type="term" value="P:response to arsenic-containing substance"/>
    <property type="evidence" value="ECO:0007669"/>
    <property type="project" value="UniProtKB-KW"/>
</dbReference>
<dbReference type="PANTHER" id="PTHR43428:SF1">
    <property type="entry name" value="ARSENATE REDUCTASE"/>
    <property type="match status" value="1"/>
</dbReference>
<keyword evidence="3" id="KW-0808">Transferase</keyword>
<dbReference type="EMBL" id="CP020559">
    <property type="protein sequence ID" value="ARE86862.1"/>
    <property type="molecule type" value="Genomic_DNA"/>
</dbReference>
<evidence type="ECO:0000313" key="4">
    <source>
        <dbReference type="Proteomes" id="UP000192478"/>
    </source>
</evidence>
<accession>A0AAC9WFF0</accession>
<dbReference type="PANTHER" id="PTHR43428">
    <property type="entry name" value="ARSENATE REDUCTASE"/>
    <property type="match status" value="1"/>
</dbReference>
<dbReference type="EC" id="2.8.4.2" evidence="3"/>
<dbReference type="Proteomes" id="UP000192478">
    <property type="component" value="Chromosome"/>
</dbReference>
<sequence length="140" mass="15616">MLRGGIKMKKKVAFVCVHNSCRSQMAEGWAKKLGSHVLEVYSAGTEHYPEVKPGAVEVMEEAGIDMSLHYPKLLTDIPEEVDILITMGCNVVCPFVPCSHSEDWGLEDPSGGPMEGFRNTRDIIKSKVEDLIKRVENREL</sequence>
<organism evidence="3 4">
    <name type="scientific">Clostridium formicaceticum</name>
    <dbReference type="NCBI Taxonomy" id="1497"/>
    <lineage>
        <taxon>Bacteria</taxon>
        <taxon>Bacillati</taxon>
        <taxon>Bacillota</taxon>
        <taxon>Clostridia</taxon>
        <taxon>Eubacteriales</taxon>
        <taxon>Clostridiaceae</taxon>
        <taxon>Clostridium</taxon>
    </lineage>
</organism>
<name>A0AAC9WFF0_9CLOT</name>